<evidence type="ECO:0000313" key="1">
    <source>
        <dbReference type="EMBL" id="GAA1413987.1"/>
    </source>
</evidence>
<evidence type="ECO:0000313" key="2">
    <source>
        <dbReference type="Proteomes" id="UP001499863"/>
    </source>
</evidence>
<dbReference type="Proteomes" id="UP001499863">
    <property type="component" value="Unassembled WGS sequence"/>
</dbReference>
<sequence length="65" mass="7126">MTNQTDDFSKPDQDRTGLVTGFLEWASALAGILRHVADGADGLVRWVEGLKAELRRFATPGLRPT</sequence>
<accession>A0ABN1YJE3</accession>
<protein>
    <submittedName>
        <fullName evidence="1">Uncharacterized protein</fullName>
    </submittedName>
</protein>
<keyword evidence="2" id="KW-1185">Reference proteome</keyword>
<organism evidence="1 2">
    <name type="scientific">Kitasatospora putterlickiae</name>
    <dbReference type="NCBI Taxonomy" id="221725"/>
    <lineage>
        <taxon>Bacteria</taxon>
        <taxon>Bacillati</taxon>
        <taxon>Actinomycetota</taxon>
        <taxon>Actinomycetes</taxon>
        <taxon>Kitasatosporales</taxon>
        <taxon>Streptomycetaceae</taxon>
        <taxon>Kitasatospora</taxon>
    </lineage>
</organism>
<name>A0ABN1YJE3_9ACTN</name>
<comment type="caution">
    <text evidence="1">The sequence shown here is derived from an EMBL/GenBank/DDBJ whole genome shotgun (WGS) entry which is preliminary data.</text>
</comment>
<reference evidence="1 2" key="1">
    <citation type="journal article" date="2019" name="Int. J. Syst. Evol. Microbiol.">
        <title>The Global Catalogue of Microorganisms (GCM) 10K type strain sequencing project: providing services to taxonomists for standard genome sequencing and annotation.</title>
        <authorList>
            <consortium name="The Broad Institute Genomics Platform"/>
            <consortium name="The Broad Institute Genome Sequencing Center for Infectious Disease"/>
            <person name="Wu L."/>
            <person name="Ma J."/>
        </authorList>
    </citation>
    <scope>NUCLEOTIDE SEQUENCE [LARGE SCALE GENOMIC DNA]</scope>
    <source>
        <strain evidence="1 2">JCM 12393</strain>
    </source>
</reference>
<dbReference type="EMBL" id="BAAAKJ010000473">
    <property type="protein sequence ID" value="GAA1413987.1"/>
    <property type="molecule type" value="Genomic_DNA"/>
</dbReference>
<dbReference type="RefSeq" id="WP_344345048.1">
    <property type="nucleotide sequence ID" value="NZ_BAAAKJ010000473.1"/>
</dbReference>
<gene>
    <name evidence="1" type="ORF">GCM10009639_67590</name>
</gene>
<proteinExistence type="predicted"/>